<keyword evidence="4" id="KW-0132">Cell division</keyword>
<dbReference type="SUPFAM" id="SSF110997">
    <property type="entry name" value="Sporulation related repeat"/>
    <property type="match status" value="1"/>
</dbReference>
<organism evidence="4 5">
    <name type="scientific">Caulobacter ginsengisoli</name>
    <dbReference type="NCBI Taxonomy" id="400775"/>
    <lineage>
        <taxon>Bacteria</taxon>
        <taxon>Pseudomonadati</taxon>
        <taxon>Pseudomonadota</taxon>
        <taxon>Alphaproteobacteria</taxon>
        <taxon>Caulobacterales</taxon>
        <taxon>Caulobacteraceae</taxon>
        <taxon>Caulobacter</taxon>
    </lineage>
</organism>
<dbReference type="Proteomes" id="UP001228905">
    <property type="component" value="Unassembled WGS sequence"/>
</dbReference>
<keyword evidence="5" id="KW-1185">Reference proteome</keyword>
<comment type="caution">
    <text evidence="4">The sequence shown here is derived from an EMBL/GenBank/DDBJ whole genome shotgun (WGS) entry which is preliminary data.</text>
</comment>
<feature type="region of interest" description="Disordered" evidence="1">
    <location>
        <begin position="73"/>
        <end position="92"/>
    </location>
</feature>
<feature type="domain" description="SPOR" evidence="3">
    <location>
        <begin position="178"/>
        <end position="260"/>
    </location>
</feature>
<evidence type="ECO:0000256" key="1">
    <source>
        <dbReference type="SAM" id="MobiDB-lite"/>
    </source>
</evidence>
<feature type="compositionally biased region" description="Low complexity" evidence="1">
    <location>
        <begin position="141"/>
        <end position="152"/>
    </location>
</feature>
<proteinExistence type="predicted"/>
<accession>A0ABU0IPB5</accession>
<reference evidence="4 5" key="1">
    <citation type="submission" date="2023-07" db="EMBL/GenBank/DDBJ databases">
        <title>Genomic Encyclopedia of Type Strains, Phase IV (KMG-IV): sequencing the most valuable type-strain genomes for metagenomic binning, comparative biology and taxonomic classification.</title>
        <authorList>
            <person name="Goeker M."/>
        </authorList>
    </citation>
    <scope>NUCLEOTIDE SEQUENCE [LARGE SCALE GENOMIC DNA]</scope>
    <source>
        <strain evidence="4 5">DSM 18695</strain>
    </source>
</reference>
<feature type="compositionally biased region" description="Pro residues" evidence="1">
    <location>
        <begin position="112"/>
        <end position="124"/>
    </location>
</feature>
<keyword evidence="2" id="KW-1133">Transmembrane helix</keyword>
<sequence>MSDQERGAYTPRNEAPLAFDARRPVRGGGPMPVTLVVSAVILLVLAGGFFFIYRDGLRGANDAPKPVGTVVADARTAPKGDDTPEDPSTGLQIYNQETGQTVSGAPTLAAPPEEPMSRPTPRPTEPVQTAQLKPPAPKPAAGPVAAQPASPVEQMAQQVTKPTPVKPPVAAPTPEPRQSGGAMAMVQIGAFTSPALADKGWNDAAAIAPGAAAGKGKKVETIVKDGVTLYRTLVTGFPSRAEASAFCDRLKAASKNCFVK</sequence>
<name>A0ABU0IPB5_9CAUL</name>
<dbReference type="GO" id="GO:0051301">
    <property type="term" value="P:cell division"/>
    <property type="evidence" value="ECO:0007669"/>
    <property type="project" value="UniProtKB-KW"/>
</dbReference>
<dbReference type="InterPro" id="IPR036680">
    <property type="entry name" value="SPOR-like_sf"/>
</dbReference>
<feature type="compositionally biased region" description="Pro residues" evidence="1">
    <location>
        <begin position="164"/>
        <end position="175"/>
    </location>
</feature>
<evidence type="ECO:0000256" key="2">
    <source>
        <dbReference type="SAM" id="Phobius"/>
    </source>
</evidence>
<evidence type="ECO:0000313" key="4">
    <source>
        <dbReference type="EMBL" id="MDQ0463804.1"/>
    </source>
</evidence>
<dbReference type="Gene3D" id="3.30.70.1070">
    <property type="entry name" value="Sporulation related repeat"/>
    <property type="match status" value="1"/>
</dbReference>
<evidence type="ECO:0000259" key="3">
    <source>
        <dbReference type="PROSITE" id="PS51724"/>
    </source>
</evidence>
<dbReference type="Pfam" id="PF05036">
    <property type="entry name" value="SPOR"/>
    <property type="match status" value="1"/>
</dbReference>
<gene>
    <name evidence="4" type="ORF">QO010_001575</name>
</gene>
<dbReference type="InterPro" id="IPR007730">
    <property type="entry name" value="SPOR-like_dom"/>
</dbReference>
<keyword evidence="2" id="KW-0812">Transmembrane</keyword>
<evidence type="ECO:0000313" key="5">
    <source>
        <dbReference type="Proteomes" id="UP001228905"/>
    </source>
</evidence>
<feature type="region of interest" description="Disordered" evidence="1">
    <location>
        <begin position="99"/>
        <end position="180"/>
    </location>
</feature>
<protein>
    <submittedName>
        <fullName evidence="4">Cell division protein FtsN</fullName>
    </submittedName>
</protein>
<keyword evidence="4" id="KW-0131">Cell cycle</keyword>
<dbReference type="PROSITE" id="PS51724">
    <property type="entry name" value="SPOR"/>
    <property type="match status" value="1"/>
</dbReference>
<keyword evidence="2" id="KW-0472">Membrane</keyword>
<dbReference type="EMBL" id="JAUSVS010000002">
    <property type="protein sequence ID" value="MDQ0463804.1"/>
    <property type="molecule type" value="Genomic_DNA"/>
</dbReference>
<feature type="transmembrane region" description="Helical" evidence="2">
    <location>
        <begin position="33"/>
        <end position="53"/>
    </location>
</feature>
<dbReference type="RefSeq" id="WP_307347989.1">
    <property type="nucleotide sequence ID" value="NZ_JAUSVS010000002.1"/>
</dbReference>